<dbReference type="InterPro" id="IPR007492">
    <property type="entry name" value="LytTR_DNA-bd_dom"/>
</dbReference>
<sequence>MATENTFIQCLVVHKAEEGYKLSHQIHQACAEAKTIEVLPSWEDAIQYLNNREPKPDLILGSYELTELHPSTFDRLDKKIPVVFTSSKPFVTEKAFWLNCIDFVPDNPHEDRLKRTFDKYKLLHSKASAKQPMPAPSISPEEKNAQKSRFLVKSGDHLFQKTPEDVAFFLADKGQTFLVEMGSGELYQISHKLLDLENQLDSKQFFRINRSVIINVKAIGAIKKHVNNRLKITPKIDYQEEIIVSREKVSKFKKWVNQ</sequence>
<evidence type="ECO:0000313" key="3">
    <source>
        <dbReference type="Proteomes" id="UP000619457"/>
    </source>
</evidence>
<comment type="caution">
    <text evidence="2">The sequence shown here is derived from an EMBL/GenBank/DDBJ whole genome shotgun (WGS) entry which is preliminary data.</text>
</comment>
<dbReference type="Proteomes" id="UP000619457">
    <property type="component" value="Unassembled WGS sequence"/>
</dbReference>
<organism evidence="2 3">
    <name type="scientific">Echinicola pacifica</name>
    <dbReference type="NCBI Taxonomy" id="346377"/>
    <lineage>
        <taxon>Bacteria</taxon>
        <taxon>Pseudomonadati</taxon>
        <taxon>Bacteroidota</taxon>
        <taxon>Cytophagia</taxon>
        <taxon>Cytophagales</taxon>
        <taxon>Cyclobacteriaceae</taxon>
        <taxon>Echinicola</taxon>
    </lineage>
</organism>
<name>A0A918ULM5_9BACT</name>
<dbReference type="GO" id="GO:0003677">
    <property type="term" value="F:DNA binding"/>
    <property type="evidence" value="ECO:0007669"/>
    <property type="project" value="UniProtKB-KW"/>
</dbReference>
<gene>
    <name evidence="2" type="ORF">GCM10007049_09070</name>
</gene>
<dbReference type="SMART" id="SM00850">
    <property type="entry name" value="LytTR"/>
    <property type="match status" value="1"/>
</dbReference>
<evidence type="ECO:0000313" key="2">
    <source>
        <dbReference type="EMBL" id="GGZ18950.1"/>
    </source>
</evidence>
<accession>A0A918ULM5</accession>
<dbReference type="PANTHER" id="PTHR37299">
    <property type="entry name" value="TRANSCRIPTIONAL REGULATOR-RELATED"/>
    <property type="match status" value="1"/>
</dbReference>
<dbReference type="PANTHER" id="PTHR37299:SF1">
    <property type="entry name" value="STAGE 0 SPORULATION PROTEIN A HOMOLOG"/>
    <property type="match status" value="1"/>
</dbReference>
<reference evidence="2" key="1">
    <citation type="journal article" date="2014" name="Int. J. Syst. Evol. Microbiol.">
        <title>Complete genome sequence of Corynebacterium casei LMG S-19264T (=DSM 44701T), isolated from a smear-ripened cheese.</title>
        <authorList>
            <consortium name="US DOE Joint Genome Institute (JGI-PGF)"/>
            <person name="Walter F."/>
            <person name="Albersmeier A."/>
            <person name="Kalinowski J."/>
            <person name="Ruckert C."/>
        </authorList>
    </citation>
    <scope>NUCLEOTIDE SEQUENCE</scope>
    <source>
        <strain evidence="2">KCTC 12368</strain>
    </source>
</reference>
<keyword evidence="2" id="KW-0238">DNA-binding</keyword>
<dbReference type="InterPro" id="IPR046947">
    <property type="entry name" value="LytR-like"/>
</dbReference>
<dbReference type="PROSITE" id="PS50930">
    <property type="entry name" value="HTH_LYTTR"/>
    <property type="match status" value="1"/>
</dbReference>
<feature type="domain" description="HTH LytTR-type" evidence="1">
    <location>
        <begin position="195"/>
        <end position="258"/>
    </location>
</feature>
<proteinExistence type="predicted"/>
<dbReference type="AlphaFoldDB" id="A0A918ULM5"/>
<evidence type="ECO:0000259" key="1">
    <source>
        <dbReference type="PROSITE" id="PS50930"/>
    </source>
</evidence>
<dbReference type="EMBL" id="BMWX01000002">
    <property type="protein sequence ID" value="GGZ18950.1"/>
    <property type="molecule type" value="Genomic_DNA"/>
</dbReference>
<dbReference type="RefSeq" id="WP_018472583.1">
    <property type="nucleotide sequence ID" value="NZ_BMWX01000002.1"/>
</dbReference>
<reference evidence="2" key="2">
    <citation type="submission" date="2020-09" db="EMBL/GenBank/DDBJ databases">
        <authorList>
            <person name="Sun Q."/>
            <person name="Kim S."/>
        </authorList>
    </citation>
    <scope>NUCLEOTIDE SEQUENCE</scope>
    <source>
        <strain evidence="2">KCTC 12368</strain>
    </source>
</reference>
<dbReference type="GO" id="GO:0000156">
    <property type="term" value="F:phosphorelay response regulator activity"/>
    <property type="evidence" value="ECO:0007669"/>
    <property type="project" value="InterPro"/>
</dbReference>
<keyword evidence="3" id="KW-1185">Reference proteome</keyword>
<dbReference type="Gene3D" id="2.40.50.1020">
    <property type="entry name" value="LytTr DNA-binding domain"/>
    <property type="match status" value="1"/>
</dbReference>
<dbReference type="Pfam" id="PF04397">
    <property type="entry name" value="LytTR"/>
    <property type="match status" value="1"/>
</dbReference>
<protein>
    <submittedName>
        <fullName evidence="2">DNA-binding response regulator</fullName>
    </submittedName>
</protein>